<evidence type="ECO:0000313" key="2">
    <source>
        <dbReference type="EMBL" id="UUX91973.1"/>
    </source>
</evidence>
<protein>
    <submittedName>
        <fullName evidence="2">Class I SAM-dependent methyltransferase</fullName>
    </submittedName>
</protein>
<dbReference type="GO" id="GO:0008757">
    <property type="term" value="F:S-adenosylmethionine-dependent methyltransferase activity"/>
    <property type="evidence" value="ECO:0007669"/>
    <property type="project" value="InterPro"/>
</dbReference>
<proteinExistence type="predicted"/>
<dbReference type="Gene3D" id="3.40.50.150">
    <property type="entry name" value="Vaccinia Virus protein VP39"/>
    <property type="match status" value="1"/>
</dbReference>
<dbReference type="AlphaFoldDB" id="A0A9E7PKR7"/>
<keyword evidence="2" id="KW-0489">Methyltransferase</keyword>
<evidence type="ECO:0000313" key="3">
    <source>
        <dbReference type="Proteomes" id="UP001060368"/>
    </source>
</evidence>
<dbReference type="GeneID" id="74308332"/>
<gene>
    <name evidence="2" type="ORF">L6E24_11485</name>
</gene>
<dbReference type="Proteomes" id="UP001060368">
    <property type="component" value="Chromosome"/>
</dbReference>
<dbReference type="Pfam" id="PF08241">
    <property type="entry name" value="Methyltransf_11"/>
    <property type="match status" value="1"/>
</dbReference>
<sequence length="109" mass="12115">MKHTGGILITVAVRDCDCIPTVIASTPSTIMKKSVFHPSLLIYALDMFHAVDDPKAFLTELHRVVKPDGVLIIDSGHQPVEDAKEKIVSSGLWEITEERDIFMRCSPLQ</sequence>
<keyword evidence="2" id="KW-0808">Transferase</keyword>
<dbReference type="EMBL" id="CP096115">
    <property type="protein sequence ID" value="UUX91973.1"/>
    <property type="molecule type" value="Genomic_DNA"/>
</dbReference>
<evidence type="ECO:0000259" key="1">
    <source>
        <dbReference type="Pfam" id="PF08241"/>
    </source>
</evidence>
<dbReference type="GO" id="GO:0032259">
    <property type="term" value="P:methylation"/>
    <property type="evidence" value="ECO:0007669"/>
    <property type="project" value="UniProtKB-KW"/>
</dbReference>
<keyword evidence="3" id="KW-1185">Reference proteome</keyword>
<dbReference type="RefSeq" id="WP_257742124.1">
    <property type="nucleotide sequence ID" value="NZ_CP096115.1"/>
</dbReference>
<dbReference type="InterPro" id="IPR013216">
    <property type="entry name" value="Methyltransf_11"/>
</dbReference>
<reference evidence="2" key="1">
    <citation type="submission" date="2022-04" db="EMBL/GenBank/DDBJ databases">
        <title>Complete genome of Methanoplanus endosymbiosus DSM 3599.</title>
        <authorList>
            <person name="Chen S.-C."/>
            <person name="You Y.-T."/>
            <person name="Zhou Y.-Z."/>
            <person name="Lai M.-C."/>
        </authorList>
    </citation>
    <scope>NUCLEOTIDE SEQUENCE</scope>
    <source>
        <strain evidence="2">DSM 3599</strain>
    </source>
</reference>
<dbReference type="SUPFAM" id="SSF53335">
    <property type="entry name" value="S-adenosyl-L-methionine-dependent methyltransferases"/>
    <property type="match status" value="1"/>
</dbReference>
<organism evidence="2 3">
    <name type="scientific">Methanoplanus endosymbiosus</name>
    <dbReference type="NCBI Taxonomy" id="33865"/>
    <lineage>
        <taxon>Archaea</taxon>
        <taxon>Methanobacteriati</taxon>
        <taxon>Methanobacteriota</taxon>
        <taxon>Stenosarchaea group</taxon>
        <taxon>Methanomicrobia</taxon>
        <taxon>Methanomicrobiales</taxon>
        <taxon>Methanomicrobiaceae</taxon>
        <taxon>Methanoplanus</taxon>
    </lineage>
</organism>
<dbReference type="KEGG" id="mend:L6E24_11485"/>
<name>A0A9E7PKR7_9EURY</name>
<feature type="domain" description="Methyltransferase type 11" evidence="1">
    <location>
        <begin position="41"/>
        <end position="73"/>
    </location>
</feature>
<dbReference type="InterPro" id="IPR029063">
    <property type="entry name" value="SAM-dependent_MTases_sf"/>
</dbReference>
<accession>A0A9E7PKR7</accession>